<dbReference type="SUPFAM" id="SSF81343">
    <property type="entry name" value="Fumarate reductase respiratory complex transmembrane subunits"/>
    <property type="match status" value="1"/>
</dbReference>
<organism evidence="9 10">
    <name type="scientific">Paenibacillus provencensis</name>
    <dbReference type="NCBI Taxonomy" id="441151"/>
    <lineage>
        <taxon>Bacteria</taxon>
        <taxon>Bacillati</taxon>
        <taxon>Bacillota</taxon>
        <taxon>Bacilli</taxon>
        <taxon>Bacillales</taxon>
        <taxon>Paenibacillaceae</taxon>
        <taxon>Paenibacillus</taxon>
    </lineage>
</organism>
<feature type="transmembrane region" description="Helical" evidence="8">
    <location>
        <begin position="143"/>
        <end position="170"/>
    </location>
</feature>
<evidence type="ECO:0000256" key="5">
    <source>
        <dbReference type="ARBA" id="ARBA00022989"/>
    </source>
</evidence>
<evidence type="ECO:0000256" key="8">
    <source>
        <dbReference type="SAM" id="Phobius"/>
    </source>
</evidence>
<evidence type="ECO:0000256" key="3">
    <source>
        <dbReference type="ARBA" id="ARBA00022692"/>
    </source>
</evidence>
<evidence type="ECO:0000256" key="6">
    <source>
        <dbReference type="ARBA" id="ARBA00023004"/>
    </source>
</evidence>
<dbReference type="CDD" id="cd03497">
    <property type="entry name" value="SQR_TypeB_1_TM"/>
    <property type="match status" value="1"/>
</dbReference>
<evidence type="ECO:0000313" key="10">
    <source>
        <dbReference type="Proteomes" id="UP001597169"/>
    </source>
</evidence>
<dbReference type="RefSeq" id="WP_091161125.1">
    <property type="nucleotide sequence ID" value="NZ_JBHTKX010000005.1"/>
</dbReference>
<proteinExistence type="predicted"/>
<dbReference type="Pfam" id="PF01127">
    <property type="entry name" value="Sdh_cyt"/>
    <property type="match status" value="1"/>
</dbReference>
<evidence type="ECO:0000256" key="2">
    <source>
        <dbReference type="ARBA" id="ARBA00022617"/>
    </source>
</evidence>
<gene>
    <name evidence="9" type="ORF">ACFQ3J_22295</name>
</gene>
<feature type="transmembrane region" description="Helical" evidence="8">
    <location>
        <begin position="182"/>
        <end position="202"/>
    </location>
</feature>
<accession>A0ABW3PU60</accession>
<feature type="transmembrane region" description="Helical" evidence="8">
    <location>
        <begin position="12"/>
        <end position="32"/>
    </location>
</feature>
<dbReference type="NCBIfam" id="TIGR02046">
    <property type="entry name" value="sdhC_b558_fam"/>
    <property type="match status" value="1"/>
</dbReference>
<dbReference type="InterPro" id="IPR039023">
    <property type="entry name" value="SdhC_prok"/>
</dbReference>
<sequence length="220" mass="25052">MKGYYARKIHSLLGLIPLSVFFLMHMFSNFAAVEGGPERFQSAVDFINSLPLVLLMEIFVIYVPMLYHGVYGLYIAYQAQPNVGRFNNERNWRYTLQRISGVLTFVFVIWHVYQTRVQVFLGEVSHDELGALMHSIVTNPVYFIIYLISVVAASYHFANGLWAFLVSWGITRGPRAQRVSSYVCMSLFAVCSIMFVASIFAFRSVEFDVSAVIEALKVTV</sequence>
<dbReference type="PIRSF" id="PIRSF000170">
    <property type="entry name" value="Succ_dh_cyt_b558"/>
    <property type="match status" value="1"/>
</dbReference>
<keyword evidence="2" id="KW-0349">Heme</keyword>
<dbReference type="InterPro" id="IPR000701">
    <property type="entry name" value="SuccDH_FuR_B_TM-su"/>
</dbReference>
<dbReference type="PANTHER" id="PTHR41910">
    <property type="entry name" value="SUCCINATE DEHYDROGENASE 2 MEMBRANE SUBUNIT SDHC"/>
    <property type="match status" value="1"/>
</dbReference>
<evidence type="ECO:0000256" key="7">
    <source>
        <dbReference type="ARBA" id="ARBA00023136"/>
    </source>
</evidence>
<keyword evidence="4" id="KW-0479">Metal-binding</keyword>
<dbReference type="PANTHER" id="PTHR41910:SF1">
    <property type="entry name" value="SUCCINATE DEHYDROGENASE HYDROPHOBIC MEMBRANE ANCHOR SUBUNIT"/>
    <property type="match status" value="1"/>
</dbReference>
<dbReference type="InterPro" id="IPR034804">
    <property type="entry name" value="SQR/QFR_C/D"/>
</dbReference>
<keyword evidence="6" id="KW-0408">Iron</keyword>
<keyword evidence="10" id="KW-1185">Reference proteome</keyword>
<evidence type="ECO:0000313" key="9">
    <source>
        <dbReference type="EMBL" id="MFD1130869.1"/>
    </source>
</evidence>
<feature type="transmembrane region" description="Helical" evidence="8">
    <location>
        <begin position="52"/>
        <end position="74"/>
    </location>
</feature>
<keyword evidence="3 8" id="KW-0812">Transmembrane</keyword>
<evidence type="ECO:0000256" key="1">
    <source>
        <dbReference type="ARBA" id="ARBA00004370"/>
    </source>
</evidence>
<dbReference type="InterPro" id="IPR016002">
    <property type="entry name" value="Succ_DH_cyt_b558_Firmicute"/>
</dbReference>
<dbReference type="Gene3D" id="1.20.1300.10">
    <property type="entry name" value="Fumarate reductase/succinate dehydrogenase, transmembrane subunit"/>
    <property type="match status" value="1"/>
</dbReference>
<dbReference type="InterPro" id="IPR011138">
    <property type="entry name" value="Cytochrome_b-558"/>
</dbReference>
<comment type="caution">
    <text evidence="9">The sequence shown here is derived from an EMBL/GenBank/DDBJ whole genome shotgun (WGS) entry which is preliminary data.</text>
</comment>
<name>A0ABW3PU60_9BACL</name>
<reference evidence="10" key="1">
    <citation type="journal article" date="2019" name="Int. J. Syst. Evol. Microbiol.">
        <title>The Global Catalogue of Microorganisms (GCM) 10K type strain sequencing project: providing services to taxonomists for standard genome sequencing and annotation.</title>
        <authorList>
            <consortium name="The Broad Institute Genomics Platform"/>
            <consortium name="The Broad Institute Genome Sequencing Center for Infectious Disease"/>
            <person name="Wu L."/>
            <person name="Ma J."/>
        </authorList>
    </citation>
    <scope>NUCLEOTIDE SEQUENCE [LARGE SCALE GENOMIC DNA]</scope>
    <source>
        <strain evidence="10">CCUG 53519</strain>
    </source>
</reference>
<keyword evidence="7 8" id="KW-0472">Membrane</keyword>
<feature type="transmembrane region" description="Helical" evidence="8">
    <location>
        <begin position="95"/>
        <end position="113"/>
    </location>
</feature>
<comment type="subcellular location">
    <subcellularLocation>
        <location evidence="1">Membrane</location>
    </subcellularLocation>
</comment>
<protein>
    <submittedName>
        <fullName evidence="9">Succinate dehydrogenase cytochrome b558 subunit</fullName>
    </submittedName>
</protein>
<keyword evidence="5 8" id="KW-1133">Transmembrane helix</keyword>
<dbReference type="Proteomes" id="UP001597169">
    <property type="component" value="Unassembled WGS sequence"/>
</dbReference>
<evidence type="ECO:0000256" key="4">
    <source>
        <dbReference type="ARBA" id="ARBA00022723"/>
    </source>
</evidence>
<dbReference type="EMBL" id="JBHTKX010000005">
    <property type="protein sequence ID" value="MFD1130869.1"/>
    <property type="molecule type" value="Genomic_DNA"/>
</dbReference>